<proteinExistence type="predicted"/>
<evidence type="ECO:0000313" key="2">
    <source>
        <dbReference type="Proteomes" id="UP000266183"/>
    </source>
</evidence>
<keyword evidence="2" id="KW-1185">Reference proteome</keyword>
<reference evidence="2" key="1">
    <citation type="submission" date="2018-09" db="EMBL/GenBank/DDBJ databases">
        <title>Chryseolinea sp. KIS68-18 isolated from soil.</title>
        <authorList>
            <person name="Weon H.-Y."/>
            <person name="Kwon S.-W."/>
            <person name="Lee S.A."/>
        </authorList>
    </citation>
    <scope>NUCLEOTIDE SEQUENCE [LARGE SCALE GENOMIC DNA]</scope>
    <source>
        <strain evidence="2">KIS68-18</strain>
    </source>
</reference>
<dbReference type="KEGG" id="chk:D4L85_18180"/>
<name>A0A385SMG1_9BACT</name>
<sequence>MLFWLMPCHAPAEKSGRGKAQTKKTRLFSYRDFAWPLRLCASAVKNEIKGEPPRHPSCQPDIAQPGRLFYTTPHFITFGL</sequence>
<dbReference type="AlphaFoldDB" id="A0A385SMG1"/>
<gene>
    <name evidence="1" type="ORF">D4L85_18180</name>
</gene>
<accession>A0A385SMG1</accession>
<dbReference type="EMBL" id="CP032382">
    <property type="protein sequence ID" value="AYB32379.1"/>
    <property type="molecule type" value="Genomic_DNA"/>
</dbReference>
<dbReference type="Proteomes" id="UP000266183">
    <property type="component" value="Chromosome"/>
</dbReference>
<organism evidence="1 2">
    <name type="scientific">Chryseolinea soli</name>
    <dbReference type="NCBI Taxonomy" id="2321403"/>
    <lineage>
        <taxon>Bacteria</taxon>
        <taxon>Pseudomonadati</taxon>
        <taxon>Bacteroidota</taxon>
        <taxon>Cytophagia</taxon>
        <taxon>Cytophagales</taxon>
        <taxon>Fulvivirgaceae</taxon>
        <taxon>Chryseolinea</taxon>
    </lineage>
</organism>
<evidence type="ECO:0000313" key="1">
    <source>
        <dbReference type="EMBL" id="AYB32379.1"/>
    </source>
</evidence>
<protein>
    <submittedName>
        <fullName evidence="1">Uncharacterized protein</fullName>
    </submittedName>
</protein>